<dbReference type="Pfam" id="PF05170">
    <property type="entry name" value="AsmA"/>
    <property type="match status" value="2"/>
</dbReference>
<reference evidence="3 6" key="3">
    <citation type="submission" date="2019-12" db="EMBL/GenBank/DDBJ databases">
        <title>Draft Genome Sequences of Six Type Strains of the Genus Massilia.</title>
        <authorList>
            <person name="Miess H."/>
            <person name="Frediansyah A."/>
            <person name="Goeker M."/>
            <person name="Gross H."/>
        </authorList>
    </citation>
    <scope>NUCLEOTIDE SEQUENCE [LARGE SCALE GENOMIC DNA]</scope>
    <source>
        <strain evidence="3 6">DSM 26639</strain>
    </source>
</reference>
<dbReference type="EMBL" id="VLKW01000009">
    <property type="protein sequence ID" value="TWI44428.1"/>
    <property type="molecule type" value="Genomic_DNA"/>
</dbReference>
<feature type="domain" description="AsmA" evidence="2">
    <location>
        <begin position="188"/>
        <end position="566"/>
    </location>
</feature>
<accession>A0A562PJ72</accession>
<dbReference type="GO" id="GO:0005886">
    <property type="term" value="C:plasma membrane"/>
    <property type="evidence" value="ECO:0007669"/>
    <property type="project" value="TreeGrafter"/>
</dbReference>
<dbReference type="InterPro" id="IPR052894">
    <property type="entry name" value="AsmA-related"/>
</dbReference>
<evidence type="ECO:0000256" key="1">
    <source>
        <dbReference type="SAM" id="MobiDB-lite"/>
    </source>
</evidence>
<evidence type="ECO:0000313" key="3">
    <source>
        <dbReference type="EMBL" id="QGZ42012.1"/>
    </source>
</evidence>
<dbReference type="InterPro" id="IPR007844">
    <property type="entry name" value="AsmA"/>
</dbReference>
<dbReference type="Proteomes" id="UP000315112">
    <property type="component" value="Unassembled WGS sequence"/>
</dbReference>
<dbReference type="GO" id="GO:0090313">
    <property type="term" value="P:regulation of protein targeting to membrane"/>
    <property type="evidence" value="ECO:0007669"/>
    <property type="project" value="TreeGrafter"/>
</dbReference>
<name>A0A562PJ72_9BURK</name>
<dbReference type="Proteomes" id="UP000437862">
    <property type="component" value="Chromosome"/>
</dbReference>
<feature type="domain" description="AsmA" evidence="2">
    <location>
        <begin position="3"/>
        <end position="187"/>
    </location>
</feature>
<sequence length="695" mass="74425">MNMPRRSKIALAVGGTIIAIPAIAIVVLLNYDWNKARPFLNAKTSEAIERPFEIRGDLSLTWEKQPAVARERTWRDWIPWPHLVARDVHVGNPPAMVSAAGNGKKPLPADMASVGAVAFSLNPFGLLHKTISIPELAFAQPSVYLQRLADGSNNWTFKKKEKESKWELDLDRVVFSKGTIRFVDAVEDIDATAQVDTLTNERKYGVGWTLSGSWNGAPITGRGKTGAVLALKDQDLPFPMLIDAKVGLVSIAAEGTLTNPAKLAGIDMTMKVQGASMARLYAITGLVLPETPPFYTHGRLTGKLVPGSSTWTYDQFVGKVGASDITGKMAYQQKKPRGHLTGSVQSKLLQFADLGPLIGADSNEKKKERGVDAVQPANKVLPVEKFRTERWTSIDADVSFRANRIVRTKELPISNLYTEFHLHDGTLKLTPLNFDFAGGSMASTVHLDGSGRKVKDAIAANLDVKARHIKLKELFPNLPQMQATVGEINAEAKLSATGNSVATLLASSNGELKTVINDGTISKLLLEQMGLNVGSIVVTKLVGDKPVKLNCLAGDFAVTDGLAQTRSFVVDTTDATVYVKGAVSLSEERMDLTLKPDSKGLRIVSLRSPIYVRGSFKKPDVDIDKGVLAMRAGGAIALAALAAPVAAVVPLISGGGEGADCAKLIAQASSKPEAPAPGKKLPASKRPTADQVKGN</sequence>
<evidence type="ECO:0000259" key="2">
    <source>
        <dbReference type="Pfam" id="PF05170"/>
    </source>
</evidence>
<evidence type="ECO:0000313" key="5">
    <source>
        <dbReference type="Proteomes" id="UP000315112"/>
    </source>
</evidence>
<protein>
    <submittedName>
        <fullName evidence="3">AsmA family protein</fullName>
    </submittedName>
</protein>
<feature type="region of interest" description="Disordered" evidence="1">
    <location>
        <begin position="669"/>
        <end position="695"/>
    </location>
</feature>
<keyword evidence="6" id="KW-1185">Reference proteome</keyword>
<reference evidence="4 5" key="1">
    <citation type="journal article" date="2015" name="Stand. Genomic Sci.">
        <title>Genomic Encyclopedia of Bacterial and Archaeal Type Strains, Phase III: the genomes of soil and plant-associated and newly described type strains.</title>
        <authorList>
            <person name="Whitman W.B."/>
            <person name="Woyke T."/>
            <person name="Klenk H.P."/>
            <person name="Zhou Y."/>
            <person name="Lilburn T.G."/>
            <person name="Beck B.J."/>
            <person name="De Vos P."/>
            <person name="Vandamme P."/>
            <person name="Eisen J.A."/>
            <person name="Garrity G."/>
            <person name="Hugenholtz P."/>
            <person name="Kyrpides N.C."/>
        </authorList>
    </citation>
    <scope>NUCLEOTIDE SEQUENCE [LARGE SCALE GENOMIC DNA]</scope>
    <source>
        <strain evidence="4 5">CGMCC 1.10685</strain>
    </source>
</reference>
<dbReference type="OrthoDB" id="5749006at2"/>
<dbReference type="RefSeq" id="WP_145879110.1">
    <property type="nucleotide sequence ID" value="NZ_CP046904.1"/>
</dbReference>
<dbReference type="AlphaFoldDB" id="A0A562PJ72"/>
<dbReference type="PANTHER" id="PTHR30441">
    <property type="entry name" value="DUF748 DOMAIN-CONTAINING PROTEIN"/>
    <property type="match status" value="1"/>
</dbReference>
<evidence type="ECO:0000313" key="4">
    <source>
        <dbReference type="EMBL" id="TWI44428.1"/>
    </source>
</evidence>
<proteinExistence type="predicted"/>
<reference evidence="4" key="2">
    <citation type="submission" date="2019-07" db="EMBL/GenBank/DDBJ databases">
        <authorList>
            <person name="Whitman W."/>
            <person name="Huntemann M."/>
            <person name="Clum A."/>
            <person name="Pillay M."/>
            <person name="Palaniappan K."/>
            <person name="Varghese N."/>
            <person name="Mikhailova N."/>
            <person name="Stamatis D."/>
            <person name="Reddy T."/>
            <person name="Daum C."/>
            <person name="Shapiro N."/>
            <person name="Ivanova N."/>
            <person name="Kyrpides N."/>
            <person name="Woyke T."/>
        </authorList>
    </citation>
    <scope>NUCLEOTIDE SEQUENCE</scope>
    <source>
        <strain evidence="4">CGMCC 1.10685</strain>
    </source>
</reference>
<gene>
    <name evidence="3" type="ORF">GO485_25150</name>
    <name evidence="4" type="ORF">IP92_04378</name>
</gene>
<dbReference type="PANTHER" id="PTHR30441:SF9">
    <property type="entry name" value="ASMA FAMILY PROTEIN YHJG"/>
    <property type="match status" value="1"/>
</dbReference>
<evidence type="ECO:0000313" key="6">
    <source>
        <dbReference type="Proteomes" id="UP000437862"/>
    </source>
</evidence>
<dbReference type="EMBL" id="CP046904">
    <property type="protein sequence ID" value="QGZ42012.1"/>
    <property type="molecule type" value="Genomic_DNA"/>
</dbReference>
<organism evidence="4 5">
    <name type="scientific">Pseudoduganella flava</name>
    <dbReference type="NCBI Taxonomy" id="871742"/>
    <lineage>
        <taxon>Bacteria</taxon>
        <taxon>Pseudomonadati</taxon>
        <taxon>Pseudomonadota</taxon>
        <taxon>Betaproteobacteria</taxon>
        <taxon>Burkholderiales</taxon>
        <taxon>Oxalobacteraceae</taxon>
        <taxon>Telluria group</taxon>
        <taxon>Pseudoduganella</taxon>
    </lineage>
</organism>